<feature type="domain" description="RCK C-terminal" evidence="8">
    <location>
        <begin position="372"/>
        <end position="453"/>
    </location>
</feature>
<protein>
    <recommendedName>
        <fullName evidence="1">Trk system potassium uptake protein TrkA</fullName>
    </recommendedName>
</protein>
<dbReference type="PROSITE" id="PS51202">
    <property type="entry name" value="RCK_C"/>
    <property type="match status" value="2"/>
</dbReference>
<evidence type="ECO:0000256" key="6">
    <source>
        <dbReference type="ARBA" id="ARBA00023065"/>
    </source>
</evidence>
<evidence type="ECO:0000313" key="9">
    <source>
        <dbReference type="EMBL" id="GGB44932.1"/>
    </source>
</evidence>
<dbReference type="InterPro" id="IPR003148">
    <property type="entry name" value="RCK_N"/>
</dbReference>
<dbReference type="NCBIfam" id="NF007039">
    <property type="entry name" value="PRK09496.3-2"/>
    <property type="match status" value="1"/>
</dbReference>
<name>A0A916WZB3_9HYPH</name>
<dbReference type="PANTHER" id="PTHR43833:SF5">
    <property type="entry name" value="TRK SYSTEM POTASSIUM UPTAKE PROTEIN TRKA"/>
    <property type="match status" value="1"/>
</dbReference>
<dbReference type="PANTHER" id="PTHR43833">
    <property type="entry name" value="POTASSIUM CHANNEL PROTEIN 2-RELATED-RELATED"/>
    <property type="match status" value="1"/>
</dbReference>
<evidence type="ECO:0000256" key="1">
    <source>
        <dbReference type="ARBA" id="ARBA00017378"/>
    </source>
</evidence>
<dbReference type="InterPro" id="IPR036291">
    <property type="entry name" value="NAD(P)-bd_dom_sf"/>
</dbReference>
<proteinExistence type="predicted"/>
<keyword evidence="2" id="KW-0813">Transport</keyword>
<reference evidence="9" key="1">
    <citation type="journal article" date="2014" name="Int. J. Syst. Evol. Microbiol.">
        <title>Complete genome sequence of Corynebacterium casei LMG S-19264T (=DSM 44701T), isolated from a smear-ripened cheese.</title>
        <authorList>
            <consortium name="US DOE Joint Genome Institute (JGI-PGF)"/>
            <person name="Walter F."/>
            <person name="Albersmeier A."/>
            <person name="Kalinowski J."/>
            <person name="Ruckert C."/>
        </authorList>
    </citation>
    <scope>NUCLEOTIDE SEQUENCE</scope>
    <source>
        <strain evidence="9">CGMCC 1.12426</strain>
    </source>
</reference>
<dbReference type="InterPro" id="IPR036721">
    <property type="entry name" value="RCK_C_sf"/>
</dbReference>
<evidence type="ECO:0000256" key="4">
    <source>
        <dbReference type="ARBA" id="ARBA00022958"/>
    </source>
</evidence>
<dbReference type="NCBIfam" id="NF007031">
    <property type="entry name" value="PRK09496.1-2"/>
    <property type="match status" value="1"/>
</dbReference>
<dbReference type="GO" id="GO:0005886">
    <property type="term" value="C:plasma membrane"/>
    <property type="evidence" value="ECO:0007669"/>
    <property type="project" value="InterPro"/>
</dbReference>
<dbReference type="GO" id="GO:0015079">
    <property type="term" value="F:potassium ion transmembrane transporter activity"/>
    <property type="evidence" value="ECO:0007669"/>
    <property type="project" value="InterPro"/>
</dbReference>
<evidence type="ECO:0000256" key="3">
    <source>
        <dbReference type="ARBA" id="ARBA00022538"/>
    </source>
</evidence>
<sequence length="458" mass="50100">MKVVICGAGQVGYGIAERLAAEQNDVSVIDSSPRLVQVIQDRLDVRGFVGHGAHPDVLAQAGAEEADMIVAVTLYDEVNMVACQVAHSLFNVPTKVARIRAQSYLQGRWRNLFSRENMPIDVIISPEIEVGEMVLRRLSLPGAVETVRFADDQVVVVGIMCEDDCPVVDTPLRQLTELFPDLGAVVVGIYRGNHLFVPKSSDSILEGDLAYVVARRDQVRRTLGIFGHEEPEASRVVIAGGGNIGLYVARALEQRQKSTRIKLIESSRERAVAVADELKRSVIVHGSALDLNILEEADVGDADTLVALTNEDEVNILCSVMAKKLGCRRNLSLLNNPSYPAFANALGIDAFINPRAVTISRILQHVRRGRIRGVHSLQNGAAEIVEAEALDTSPLVGRPLRDIDLPSGIRIGAVFRKGEVLTPNGELQIQAQDRIVIFAVASRVRQVEQMFRVSIEFF</sequence>
<dbReference type="InterPro" id="IPR050721">
    <property type="entry name" value="Trk_Ktr_HKT_K-transport"/>
</dbReference>
<reference evidence="9" key="2">
    <citation type="submission" date="2020-09" db="EMBL/GenBank/DDBJ databases">
        <authorList>
            <person name="Sun Q."/>
            <person name="Zhou Y."/>
        </authorList>
    </citation>
    <scope>NUCLEOTIDE SEQUENCE</scope>
    <source>
        <strain evidence="9">CGMCC 1.12426</strain>
    </source>
</reference>
<dbReference type="SUPFAM" id="SSF51735">
    <property type="entry name" value="NAD(P)-binding Rossmann-fold domains"/>
    <property type="match status" value="2"/>
</dbReference>
<dbReference type="AlphaFoldDB" id="A0A916WZB3"/>
<dbReference type="NCBIfam" id="NF007030">
    <property type="entry name" value="PRK09496.1-1"/>
    <property type="match status" value="1"/>
</dbReference>
<keyword evidence="3" id="KW-0633">Potassium transport</keyword>
<organism evidence="9 10">
    <name type="scientific">Roseibium aquae</name>
    <dbReference type="NCBI Taxonomy" id="1323746"/>
    <lineage>
        <taxon>Bacteria</taxon>
        <taxon>Pseudomonadati</taxon>
        <taxon>Pseudomonadota</taxon>
        <taxon>Alphaproteobacteria</taxon>
        <taxon>Hyphomicrobiales</taxon>
        <taxon>Stappiaceae</taxon>
        <taxon>Roseibium</taxon>
    </lineage>
</organism>
<evidence type="ECO:0000256" key="2">
    <source>
        <dbReference type="ARBA" id="ARBA00022448"/>
    </source>
</evidence>
<keyword evidence="10" id="KW-1185">Reference proteome</keyword>
<dbReference type="NCBIfam" id="NF007032">
    <property type="entry name" value="PRK09496.1-4"/>
    <property type="match status" value="1"/>
</dbReference>
<gene>
    <name evidence="9" type="primary">trkA</name>
    <name evidence="9" type="ORF">GCM10011316_16160</name>
</gene>
<dbReference type="PRINTS" id="PR00335">
    <property type="entry name" value="KUPTAKETRKA"/>
</dbReference>
<dbReference type="RefSeq" id="WP_150495662.1">
    <property type="nucleotide sequence ID" value="NZ_BMFA01000004.1"/>
</dbReference>
<comment type="caution">
    <text evidence="9">The sequence shown here is derived from an EMBL/GenBank/DDBJ whole genome shotgun (WGS) entry which is preliminary data.</text>
</comment>
<dbReference type="EMBL" id="BMFA01000004">
    <property type="protein sequence ID" value="GGB44932.1"/>
    <property type="molecule type" value="Genomic_DNA"/>
</dbReference>
<feature type="domain" description="RCK C-terminal" evidence="8">
    <location>
        <begin position="144"/>
        <end position="228"/>
    </location>
</feature>
<accession>A0A916WZB3</accession>
<dbReference type="SUPFAM" id="SSF116726">
    <property type="entry name" value="TrkA C-terminal domain-like"/>
    <property type="match status" value="2"/>
</dbReference>
<dbReference type="InterPro" id="IPR006037">
    <property type="entry name" value="RCK_C"/>
</dbReference>
<evidence type="ECO:0000259" key="8">
    <source>
        <dbReference type="PROSITE" id="PS51202"/>
    </source>
</evidence>
<dbReference type="Proteomes" id="UP000605148">
    <property type="component" value="Unassembled WGS sequence"/>
</dbReference>
<feature type="domain" description="RCK N-terminal" evidence="7">
    <location>
        <begin position="1"/>
        <end position="124"/>
    </location>
</feature>
<evidence type="ECO:0000259" key="7">
    <source>
        <dbReference type="PROSITE" id="PS51201"/>
    </source>
</evidence>
<dbReference type="PROSITE" id="PS51201">
    <property type="entry name" value="RCK_N"/>
    <property type="match status" value="2"/>
</dbReference>
<keyword evidence="6" id="KW-0406">Ion transport</keyword>
<evidence type="ECO:0000313" key="10">
    <source>
        <dbReference type="Proteomes" id="UP000605148"/>
    </source>
</evidence>
<dbReference type="InterPro" id="IPR006036">
    <property type="entry name" value="K_uptake_TrkA"/>
</dbReference>
<dbReference type="Gene3D" id="3.30.70.1450">
    <property type="entry name" value="Regulator of K+ conductance, C-terminal domain"/>
    <property type="match status" value="2"/>
</dbReference>
<dbReference type="Pfam" id="PF02080">
    <property type="entry name" value="TrkA_C"/>
    <property type="match status" value="2"/>
</dbReference>
<dbReference type="Gene3D" id="3.40.50.720">
    <property type="entry name" value="NAD(P)-binding Rossmann-like Domain"/>
    <property type="match status" value="2"/>
</dbReference>
<dbReference type="Pfam" id="PF02254">
    <property type="entry name" value="TrkA_N"/>
    <property type="match status" value="2"/>
</dbReference>
<evidence type="ECO:0000256" key="5">
    <source>
        <dbReference type="ARBA" id="ARBA00023027"/>
    </source>
</evidence>
<dbReference type="OrthoDB" id="9775180at2"/>
<keyword evidence="5" id="KW-0520">NAD</keyword>
<keyword evidence="4" id="KW-0630">Potassium</keyword>
<feature type="domain" description="RCK N-terminal" evidence="7">
    <location>
        <begin position="233"/>
        <end position="352"/>
    </location>
</feature>